<evidence type="ECO:0000313" key="2">
    <source>
        <dbReference type="Proteomes" id="UP000578352"/>
    </source>
</evidence>
<sequence>MRRTIVALPRDEDAELRVEAALRAAPGFVAAPPLWRLFRRPASDLDTEPRRRREPETN</sequence>
<proteinExistence type="predicted"/>
<dbReference type="EMBL" id="JACCFL010000001">
    <property type="protein sequence ID" value="NYJ22235.1"/>
    <property type="molecule type" value="Genomic_DNA"/>
</dbReference>
<dbReference type="Proteomes" id="UP000578352">
    <property type="component" value="Unassembled WGS sequence"/>
</dbReference>
<protein>
    <submittedName>
        <fullName evidence="1">Uncharacterized protein</fullName>
    </submittedName>
</protein>
<name>A0A853CUH6_9MICO</name>
<organism evidence="1 2">
    <name type="scientific">Leifsonia shinshuensis</name>
    <dbReference type="NCBI Taxonomy" id="150026"/>
    <lineage>
        <taxon>Bacteria</taxon>
        <taxon>Bacillati</taxon>
        <taxon>Actinomycetota</taxon>
        <taxon>Actinomycetes</taxon>
        <taxon>Micrococcales</taxon>
        <taxon>Microbacteriaceae</taxon>
        <taxon>Leifsonia</taxon>
    </lineage>
</organism>
<dbReference type="AlphaFoldDB" id="A0A853CUH6"/>
<comment type="caution">
    <text evidence="1">The sequence shown here is derived from an EMBL/GenBank/DDBJ whole genome shotgun (WGS) entry which is preliminary data.</text>
</comment>
<accession>A0A853CUH6</accession>
<dbReference type="RefSeq" id="WP_179604304.1">
    <property type="nucleotide sequence ID" value="NZ_BAABEH010000001.1"/>
</dbReference>
<gene>
    <name evidence="1" type="ORF">HNR13_000522</name>
</gene>
<reference evidence="1 2" key="1">
    <citation type="submission" date="2020-07" db="EMBL/GenBank/DDBJ databases">
        <title>Sequencing the genomes of 1000 actinobacteria strains.</title>
        <authorList>
            <person name="Klenk H.-P."/>
        </authorList>
    </citation>
    <scope>NUCLEOTIDE SEQUENCE [LARGE SCALE GENOMIC DNA]</scope>
    <source>
        <strain evidence="1 2">DSM 15165</strain>
    </source>
</reference>
<evidence type="ECO:0000313" key="1">
    <source>
        <dbReference type="EMBL" id="NYJ22235.1"/>
    </source>
</evidence>